<sequence length="150" mass="16615">MYGFINKILGVIMCFIIIVLMLSAVMVSEQLQARRSIAAEVTNFVDEVTDTGVLNEKHVADLYLACSAYGPLVDVQVLRYVKVVNPDPKKPGETYLTYVASEDIYHWNRGDLLKVKVTEVGPTGLASFLYRVVGLNMAPVDFSLAGRIRS</sequence>
<gene>
    <name evidence="2" type="ORF">BACCAP_03164</name>
</gene>
<dbReference type="AlphaFoldDB" id="A6NY65"/>
<reference evidence="2 3" key="2">
    <citation type="submission" date="2007-06" db="EMBL/GenBank/DDBJ databases">
        <title>Draft genome sequence of Pseudoflavonifractor capillosus ATCC 29799.</title>
        <authorList>
            <person name="Sudarsanam P."/>
            <person name="Ley R."/>
            <person name="Guruge J."/>
            <person name="Turnbaugh P.J."/>
            <person name="Mahowald M."/>
            <person name="Liep D."/>
            <person name="Gordon J."/>
        </authorList>
    </citation>
    <scope>NUCLEOTIDE SEQUENCE [LARGE SCALE GENOMIC DNA]</scope>
    <source>
        <strain evidence="2 3">ATCC 29799</strain>
    </source>
</reference>
<reference evidence="2 3" key="1">
    <citation type="submission" date="2007-04" db="EMBL/GenBank/DDBJ databases">
        <authorList>
            <person name="Fulton L."/>
            <person name="Clifton S."/>
            <person name="Fulton B."/>
            <person name="Xu J."/>
            <person name="Minx P."/>
            <person name="Pepin K.H."/>
            <person name="Johnson M."/>
            <person name="Thiruvilangam P."/>
            <person name="Bhonagiri V."/>
            <person name="Nash W.E."/>
            <person name="Mardis E.R."/>
            <person name="Wilson R.K."/>
        </authorList>
    </citation>
    <scope>NUCLEOTIDE SEQUENCE [LARGE SCALE GENOMIC DNA]</scope>
    <source>
        <strain evidence="2 3">ATCC 29799</strain>
    </source>
</reference>
<dbReference type="RefSeq" id="WP_006573672.1">
    <property type="nucleotide sequence ID" value="NZ_AAXG02000028.1"/>
</dbReference>
<evidence type="ECO:0000256" key="1">
    <source>
        <dbReference type="SAM" id="Phobius"/>
    </source>
</evidence>
<keyword evidence="1" id="KW-1133">Transmembrane helix</keyword>
<keyword evidence="1" id="KW-0812">Transmembrane</keyword>
<keyword evidence="3" id="KW-1185">Reference proteome</keyword>
<comment type="caution">
    <text evidence="2">The sequence shown here is derived from an EMBL/GenBank/DDBJ whole genome shotgun (WGS) entry which is preliminary data.</text>
</comment>
<dbReference type="OrthoDB" id="2604232at2"/>
<dbReference type="EMBL" id="AAXG02000028">
    <property type="protein sequence ID" value="EDM99235.1"/>
    <property type="molecule type" value="Genomic_DNA"/>
</dbReference>
<dbReference type="STRING" id="411467.BACCAP_03164"/>
<evidence type="ECO:0000313" key="3">
    <source>
        <dbReference type="Proteomes" id="UP000003639"/>
    </source>
</evidence>
<dbReference type="Proteomes" id="UP000003639">
    <property type="component" value="Unassembled WGS sequence"/>
</dbReference>
<organism evidence="2 3">
    <name type="scientific">Pseudoflavonifractor capillosus ATCC 29799</name>
    <dbReference type="NCBI Taxonomy" id="411467"/>
    <lineage>
        <taxon>Bacteria</taxon>
        <taxon>Bacillati</taxon>
        <taxon>Bacillota</taxon>
        <taxon>Clostridia</taxon>
        <taxon>Eubacteriales</taxon>
        <taxon>Oscillospiraceae</taxon>
        <taxon>Pseudoflavonifractor</taxon>
    </lineage>
</organism>
<keyword evidence="1" id="KW-0472">Membrane</keyword>
<protein>
    <submittedName>
        <fullName evidence="2">Uncharacterized protein</fullName>
    </submittedName>
</protein>
<accession>A6NY65</accession>
<evidence type="ECO:0000313" key="2">
    <source>
        <dbReference type="EMBL" id="EDM99235.1"/>
    </source>
</evidence>
<proteinExistence type="predicted"/>
<dbReference type="eggNOG" id="ENOG502ZW5Y">
    <property type="taxonomic scope" value="Bacteria"/>
</dbReference>
<feature type="transmembrane region" description="Helical" evidence="1">
    <location>
        <begin position="6"/>
        <end position="27"/>
    </location>
</feature>
<name>A6NY65_9FIRM</name>